<dbReference type="Proteomes" id="UP000242592">
    <property type="component" value="Unassembled WGS sequence"/>
</dbReference>
<evidence type="ECO:0000256" key="4">
    <source>
        <dbReference type="RuleBase" id="RU003513"/>
    </source>
</evidence>
<dbReference type="InterPro" id="IPR003331">
    <property type="entry name" value="UDP_GlcNAc_Epimerase_2_dom"/>
</dbReference>
<reference evidence="7" key="1">
    <citation type="submission" date="2016-11" db="EMBL/GenBank/DDBJ databases">
        <authorList>
            <person name="Varghese N."/>
            <person name="Submissions S."/>
        </authorList>
    </citation>
    <scope>NUCLEOTIDE SEQUENCE [LARGE SCALE GENOMIC DNA]</scope>
    <source>
        <strain evidence="7">DSM 15807</strain>
    </source>
</reference>
<dbReference type="InterPro" id="IPR029767">
    <property type="entry name" value="WecB-like"/>
</dbReference>
<dbReference type="EMBL" id="FQXN01000004">
    <property type="protein sequence ID" value="SHH47689.1"/>
    <property type="molecule type" value="Genomic_DNA"/>
</dbReference>
<dbReference type="EC" id="5.1.3.14" evidence="3"/>
<keyword evidence="1 4" id="KW-0413">Isomerase</keyword>
<dbReference type="GO" id="GO:0008761">
    <property type="term" value="F:UDP-N-acetylglucosamine 2-epimerase activity"/>
    <property type="evidence" value="ECO:0007669"/>
    <property type="project" value="UniProtKB-EC"/>
</dbReference>
<evidence type="ECO:0000313" key="6">
    <source>
        <dbReference type="EMBL" id="SHH47689.1"/>
    </source>
</evidence>
<comment type="similarity">
    <text evidence="2 4">Belongs to the UDP-N-acetylglucosamine 2-epimerase family.</text>
</comment>
<proteinExistence type="inferred from homology"/>
<accession>A0A1M5TAC7</accession>
<dbReference type="SUPFAM" id="SSF53756">
    <property type="entry name" value="UDP-Glycosyltransferase/glycogen phosphorylase"/>
    <property type="match status" value="1"/>
</dbReference>
<organism evidence="6 7">
    <name type="scientific">Thermosipho atlanticus DSM 15807</name>
    <dbReference type="NCBI Taxonomy" id="1123380"/>
    <lineage>
        <taxon>Bacteria</taxon>
        <taxon>Thermotogati</taxon>
        <taxon>Thermotogota</taxon>
        <taxon>Thermotogae</taxon>
        <taxon>Thermotogales</taxon>
        <taxon>Fervidobacteriaceae</taxon>
        <taxon>Thermosipho</taxon>
    </lineage>
</organism>
<dbReference type="NCBIfam" id="TIGR00236">
    <property type="entry name" value="wecB"/>
    <property type="match status" value="1"/>
</dbReference>
<evidence type="ECO:0000256" key="3">
    <source>
        <dbReference type="ARBA" id="ARBA00038858"/>
    </source>
</evidence>
<dbReference type="PANTHER" id="PTHR43174:SF2">
    <property type="entry name" value="UDP-N-ACETYLGLUCOSAMINE 2-EPIMERASE"/>
    <property type="match status" value="1"/>
</dbReference>
<dbReference type="STRING" id="1123380.SAMN02745199_1254"/>
<dbReference type="AlphaFoldDB" id="A0A1M5TAC7"/>
<evidence type="ECO:0000256" key="1">
    <source>
        <dbReference type="ARBA" id="ARBA00023235"/>
    </source>
</evidence>
<feature type="domain" description="UDP-N-acetylglucosamine 2-epimerase" evidence="5">
    <location>
        <begin position="24"/>
        <end position="354"/>
    </location>
</feature>
<dbReference type="CDD" id="cd03786">
    <property type="entry name" value="GTB_UDP-GlcNAc_2-Epimerase"/>
    <property type="match status" value="1"/>
</dbReference>
<dbReference type="RefSeq" id="WP_073073284.1">
    <property type="nucleotide sequence ID" value="NZ_FQXN01000004.1"/>
</dbReference>
<protein>
    <recommendedName>
        <fullName evidence="3">UDP-N-acetylglucosamine 2-epimerase (non-hydrolyzing)</fullName>
        <ecNumber evidence="3">5.1.3.14</ecNumber>
    </recommendedName>
</protein>
<dbReference type="Gene3D" id="3.40.50.2000">
    <property type="entry name" value="Glycogen Phosphorylase B"/>
    <property type="match status" value="2"/>
</dbReference>
<name>A0A1M5TAC7_9BACT</name>
<evidence type="ECO:0000259" key="5">
    <source>
        <dbReference type="Pfam" id="PF02350"/>
    </source>
</evidence>
<dbReference type="Pfam" id="PF02350">
    <property type="entry name" value="Epimerase_2"/>
    <property type="match status" value="1"/>
</dbReference>
<keyword evidence="7" id="KW-1185">Reference proteome</keyword>
<sequence>MKIGIVFGTRPEVIKIAPVYLKAKEKEINVVAIATAQHREMMDMMLKVFDMSPDYDMNIMTANQSLNSVAAKVLVKLEEIIKEEKLDWIFVQGDTTTAMAGALSGFHMGIKVGHIEAGLRSGNLRDPFPEEMNRRVIDQVSDLMFAPTKNAKKNLLKDGFSKDRILVTGNTVVDSLIYVQEKFDLDSIRKQYTSEDDYILVTLHRRENWGEKMKNILEGIKKFSIEYNLPIVFPVHLNPKVRKVVNEVLGEYDKAILLEPVDYISFLSLLKGARIVASDSGGIQEEAPSFGKFVVVCRNTTERPELIESGYGILAGTEKLSVFKALVKGFNVKVDKSRNPFGDGKASIRILEAVL</sequence>
<gene>
    <name evidence="6" type="ORF">SAMN02745199_1254</name>
</gene>
<evidence type="ECO:0000313" key="7">
    <source>
        <dbReference type="Proteomes" id="UP000242592"/>
    </source>
</evidence>
<dbReference type="PANTHER" id="PTHR43174">
    <property type="entry name" value="UDP-N-ACETYLGLUCOSAMINE 2-EPIMERASE"/>
    <property type="match status" value="1"/>
</dbReference>
<dbReference type="OrthoDB" id="9803238at2"/>
<evidence type="ECO:0000256" key="2">
    <source>
        <dbReference type="ARBA" id="ARBA00038209"/>
    </source>
</evidence>